<accession>A0A2U8E5Y0</accession>
<organism evidence="2 3">
    <name type="scientific">Ereboglobus luteus</name>
    <dbReference type="NCBI Taxonomy" id="1796921"/>
    <lineage>
        <taxon>Bacteria</taxon>
        <taxon>Pseudomonadati</taxon>
        <taxon>Verrucomicrobiota</taxon>
        <taxon>Opitutia</taxon>
        <taxon>Opitutales</taxon>
        <taxon>Opitutaceae</taxon>
        <taxon>Ereboglobus</taxon>
    </lineage>
</organism>
<feature type="compositionally biased region" description="Basic residues" evidence="1">
    <location>
        <begin position="12"/>
        <end position="45"/>
    </location>
</feature>
<dbReference type="EMBL" id="CP023004">
    <property type="protein sequence ID" value="AWI10267.1"/>
    <property type="molecule type" value="Genomic_DNA"/>
</dbReference>
<keyword evidence="3" id="KW-1185">Reference proteome</keyword>
<dbReference type="CDD" id="cd14251">
    <property type="entry name" value="PL-6"/>
    <property type="match status" value="1"/>
</dbReference>
<evidence type="ECO:0008006" key="4">
    <source>
        <dbReference type="Google" id="ProtNLM"/>
    </source>
</evidence>
<protein>
    <recommendedName>
        <fullName evidence="4">Right handed beta helix domain-containing protein</fullName>
    </recommendedName>
</protein>
<feature type="compositionally biased region" description="Basic and acidic residues" evidence="1">
    <location>
        <begin position="1"/>
        <end position="11"/>
    </location>
</feature>
<dbReference type="InterPro" id="IPR011050">
    <property type="entry name" value="Pectin_lyase_fold/virulence"/>
</dbReference>
<evidence type="ECO:0000313" key="3">
    <source>
        <dbReference type="Proteomes" id="UP000244896"/>
    </source>
</evidence>
<dbReference type="InterPro" id="IPR012334">
    <property type="entry name" value="Pectin_lyas_fold"/>
</dbReference>
<feature type="region of interest" description="Disordered" evidence="1">
    <location>
        <begin position="1"/>
        <end position="47"/>
    </location>
</feature>
<dbReference type="KEGG" id="elut:CKA38_14300"/>
<dbReference type="SUPFAM" id="SSF51126">
    <property type="entry name" value="Pectin lyase-like"/>
    <property type="match status" value="1"/>
</dbReference>
<gene>
    <name evidence="2" type="ORF">CKA38_14300</name>
</gene>
<dbReference type="Gene3D" id="2.160.20.10">
    <property type="entry name" value="Single-stranded right-handed beta-helix, Pectin lyase-like"/>
    <property type="match status" value="1"/>
</dbReference>
<dbReference type="InterPro" id="IPR039513">
    <property type="entry name" value="PL-6"/>
</dbReference>
<sequence>MGPKHRLENQVHRRPSQRRRQTIRPRRAHARRRRHPRAHTRRCRSHGPVGARLARALVCENHFITPMKLPRLPGLLSVGLCLLVTAGAATHRVANPAELASALSAAAPGDTIILADGEWRDTSLDLARGGTSDAPLRVRAQTPGGVTLTGKSHLAFSAPHIEVSGLRFLRATPPPKRNIVDFASHDCRLTDSAIVDCNPEIPGAGYYWIYFKGDRNRADHLLVSGKNHHQPVVGNNLGGSRHNTVDHCHFKDIARVPKNGREIFRIWGYGGNEELGPDGAFFTIESNLFEQAHGEAMEIISLKSNRNTVRNNTIRGTSGGITNRSGNYNVIEGNFIFGDGVRDAYGMRITGRHHRIVQNYIEGCATGIGLMSGELFLEALTEKFEPILRDKTVHGRVPRYNQPRYTVVAYNTLVDNAGFDIAVGRDYKSGWPKAQRVLLPESCQIVGNLIRKTGAGAKSPAIVITAPDRAPPLDTLAFAPCHYEGNLVDGGEAVSTNQIQAGVEPGARIEWRRGADDVLRPVLPELAANAPGARSLFIGTEGAFRVLTPADVGPSWK</sequence>
<name>A0A2U8E5Y0_9BACT</name>
<evidence type="ECO:0000313" key="2">
    <source>
        <dbReference type="EMBL" id="AWI10267.1"/>
    </source>
</evidence>
<dbReference type="Proteomes" id="UP000244896">
    <property type="component" value="Chromosome"/>
</dbReference>
<proteinExistence type="predicted"/>
<evidence type="ECO:0000256" key="1">
    <source>
        <dbReference type="SAM" id="MobiDB-lite"/>
    </source>
</evidence>
<dbReference type="Pfam" id="PF14592">
    <property type="entry name" value="Chondroitinas_B"/>
    <property type="match status" value="1"/>
</dbReference>
<dbReference type="AlphaFoldDB" id="A0A2U8E5Y0"/>
<dbReference type="OrthoDB" id="179999at2"/>
<reference evidence="2 3" key="1">
    <citation type="journal article" date="2018" name="Syst. Appl. Microbiol.">
        <title>Ereboglobus luteus gen. nov. sp. nov. from cockroach guts, and new insights into the oxygen relationship of the genera Opitutus and Didymococcus (Verrucomicrobia: Opitutaceae).</title>
        <authorList>
            <person name="Tegtmeier D."/>
            <person name="Belitz A."/>
            <person name="Radek R."/>
            <person name="Heimerl T."/>
            <person name="Brune A."/>
        </authorList>
    </citation>
    <scope>NUCLEOTIDE SEQUENCE [LARGE SCALE GENOMIC DNA]</scope>
    <source>
        <strain evidence="2 3">Ho45</strain>
    </source>
</reference>